<dbReference type="GO" id="GO:0072393">
    <property type="term" value="P:microtubule anchoring at microtubule organizing center"/>
    <property type="evidence" value="ECO:0007669"/>
    <property type="project" value="TreeGrafter"/>
</dbReference>
<evidence type="ECO:0000313" key="5">
    <source>
        <dbReference type="EMBL" id="OQV24323.1"/>
    </source>
</evidence>
<dbReference type="GO" id="GO:0034452">
    <property type="term" value="F:dynactin binding"/>
    <property type="evidence" value="ECO:0007669"/>
    <property type="project" value="TreeGrafter"/>
</dbReference>
<organism evidence="5 6">
    <name type="scientific">Hypsibius exemplaris</name>
    <name type="common">Freshwater tardigrade</name>
    <dbReference type="NCBI Taxonomy" id="2072580"/>
    <lineage>
        <taxon>Eukaryota</taxon>
        <taxon>Metazoa</taxon>
        <taxon>Ecdysozoa</taxon>
        <taxon>Tardigrada</taxon>
        <taxon>Eutardigrada</taxon>
        <taxon>Parachela</taxon>
        <taxon>Hypsibioidea</taxon>
        <taxon>Hypsibiidae</taxon>
        <taxon>Hypsibius</taxon>
    </lineage>
</organism>
<dbReference type="PANTHER" id="PTHR31233">
    <property type="entry name" value="BICAUDAL D FAMILY MEMBER"/>
    <property type="match status" value="1"/>
</dbReference>
<dbReference type="Pfam" id="PF09730">
    <property type="entry name" value="BicD"/>
    <property type="match status" value="1"/>
</dbReference>
<keyword evidence="6" id="KW-1185">Reference proteome</keyword>
<dbReference type="EMBL" id="MTYJ01000007">
    <property type="protein sequence ID" value="OQV24323.1"/>
    <property type="molecule type" value="Genomic_DNA"/>
</dbReference>
<dbReference type="InterPro" id="IPR018477">
    <property type="entry name" value="BICD"/>
</dbReference>
<feature type="compositionally biased region" description="Polar residues" evidence="4">
    <location>
        <begin position="170"/>
        <end position="179"/>
    </location>
</feature>
<dbReference type="OrthoDB" id="10069295at2759"/>
<comment type="similarity">
    <text evidence="1">Belongs to the BicD family.</text>
</comment>
<comment type="caution">
    <text evidence="5">The sequence shown here is derived from an EMBL/GenBank/DDBJ whole genome shotgun (WGS) entry which is preliminary data.</text>
</comment>
<evidence type="ECO:0000256" key="2">
    <source>
        <dbReference type="ARBA" id="ARBA00023054"/>
    </source>
</evidence>
<keyword evidence="2 3" id="KW-0175">Coiled coil</keyword>
<dbReference type="PANTHER" id="PTHR31233:SF6">
    <property type="entry name" value="PROTEIN BICAUDAL D"/>
    <property type="match status" value="1"/>
</dbReference>
<dbReference type="Proteomes" id="UP000192578">
    <property type="component" value="Unassembled WGS sequence"/>
</dbReference>
<feature type="region of interest" description="Disordered" evidence="4">
    <location>
        <begin position="1"/>
        <end position="24"/>
    </location>
</feature>
<dbReference type="GO" id="GO:0070840">
    <property type="term" value="F:dynein complex binding"/>
    <property type="evidence" value="ECO:0007669"/>
    <property type="project" value="InterPro"/>
</dbReference>
<feature type="compositionally biased region" description="Gly residues" evidence="4">
    <location>
        <begin position="1"/>
        <end position="13"/>
    </location>
</feature>
<evidence type="ECO:0000256" key="1">
    <source>
        <dbReference type="ARBA" id="ARBA00010061"/>
    </source>
</evidence>
<dbReference type="GO" id="GO:0005794">
    <property type="term" value="C:Golgi apparatus"/>
    <property type="evidence" value="ECO:0007669"/>
    <property type="project" value="TreeGrafter"/>
</dbReference>
<accession>A0A1W0XA07</accession>
<evidence type="ECO:0000256" key="4">
    <source>
        <dbReference type="SAM" id="MobiDB-lite"/>
    </source>
</evidence>
<feature type="coiled-coil region" evidence="3">
    <location>
        <begin position="105"/>
        <end position="139"/>
    </location>
</feature>
<dbReference type="AlphaFoldDB" id="A0A1W0XA07"/>
<evidence type="ECO:0000313" key="6">
    <source>
        <dbReference type="Proteomes" id="UP000192578"/>
    </source>
</evidence>
<name>A0A1W0XA07_HYPEX</name>
<protein>
    <submittedName>
        <fullName evidence="5">Uncharacterized protein</fullName>
    </submittedName>
</protein>
<dbReference type="Gene3D" id="6.10.250.2470">
    <property type="match status" value="1"/>
</dbReference>
<evidence type="ECO:0000256" key="3">
    <source>
        <dbReference type="SAM" id="Coils"/>
    </source>
</evidence>
<reference evidence="6" key="1">
    <citation type="submission" date="2017-01" db="EMBL/GenBank/DDBJ databases">
        <title>Comparative genomics of anhydrobiosis in the tardigrade Hypsibius dujardini.</title>
        <authorList>
            <person name="Yoshida Y."/>
            <person name="Koutsovoulos G."/>
            <person name="Laetsch D."/>
            <person name="Stevens L."/>
            <person name="Kumar S."/>
            <person name="Horikawa D."/>
            <person name="Ishino K."/>
            <person name="Komine S."/>
            <person name="Tomita M."/>
            <person name="Blaxter M."/>
            <person name="Arakawa K."/>
        </authorList>
    </citation>
    <scope>NUCLEOTIDE SEQUENCE [LARGE SCALE GENOMIC DNA]</scope>
    <source>
        <strain evidence="6">Z151</strain>
    </source>
</reference>
<proteinExistence type="inferred from homology"/>
<dbReference type="GO" id="GO:0008093">
    <property type="term" value="F:cytoskeletal anchor activity"/>
    <property type="evidence" value="ECO:0007669"/>
    <property type="project" value="InterPro"/>
</dbReference>
<gene>
    <name evidence="5" type="ORF">BV898_01862</name>
</gene>
<feature type="region of interest" description="Disordered" evidence="4">
    <location>
        <begin position="163"/>
        <end position="194"/>
    </location>
</feature>
<dbReference type="GO" id="GO:0070507">
    <property type="term" value="P:regulation of microtubule cytoskeleton organization"/>
    <property type="evidence" value="ECO:0007669"/>
    <property type="project" value="TreeGrafter"/>
</dbReference>
<dbReference type="GO" id="GO:0005829">
    <property type="term" value="C:cytosol"/>
    <property type="evidence" value="ECO:0007669"/>
    <property type="project" value="TreeGrafter"/>
</dbReference>
<sequence>MLGSVGGGNPGGRESGEESTAELHEQISRLKAHLGRKRDEANLLKEALNNTQITAEKTMANLKAKYESEKDASGRTLLQLRRELNQRKEDAATFASIRSMLAARNDDYCTQLENLQRQLRSAEEEKRTLNSLLRMAIQQKLNLIHRVEDLECVLDGQQTAQMRRREPAVRQQTQGQSSGRAIFRTRRAPTFGPR</sequence>